<dbReference type="InterPro" id="IPR008144">
    <property type="entry name" value="Guanylate_kin-like_dom"/>
</dbReference>
<evidence type="ECO:0000256" key="1">
    <source>
        <dbReference type="ARBA" id="ARBA00003531"/>
    </source>
</evidence>
<evidence type="ECO:0000256" key="6">
    <source>
        <dbReference type="ARBA" id="ARBA00022490"/>
    </source>
</evidence>
<dbReference type="CDD" id="cd00071">
    <property type="entry name" value="GMPK"/>
    <property type="match status" value="1"/>
</dbReference>
<evidence type="ECO:0000259" key="14">
    <source>
        <dbReference type="PROSITE" id="PS50052"/>
    </source>
</evidence>
<evidence type="ECO:0000256" key="5">
    <source>
        <dbReference type="ARBA" id="ARBA00016296"/>
    </source>
</evidence>
<dbReference type="NCBIfam" id="TIGR03263">
    <property type="entry name" value="guanyl_kin"/>
    <property type="match status" value="1"/>
</dbReference>
<feature type="binding site" evidence="13">
    <location>
        <begin position="12"/>
        <end position="19"/>
    </location>
    <ligand>
        <name>ATP</name>
        <dbReference type="ChEBI" id="CHEBI:30616"/>
    </ligand>
</feature>
<dbReference type="PANTHER" id="PTHR23117">
    <property type="entry name" value="GUANYLATE KINASE-RELATED"/>
    <property type="match status" value="1"/>
</dbReference>
<dbReference type="EMBL" id="FMJE01000003">
    <property type="protein sequence ID" value="SCM80041.1"/>
    <property type="molecule type" value="Genomic_DNA"/>
</dbReference>
<keyword evidence="7 13" id="KW-0808">Transferase</keyword>
<dbReference type="GO" id="GO:0004385">
    <property type="term" value="F:GMP kinase activity"/>
    <property type="evidence" value="ECO:0007669"/>
    <property type="project" value="UniProtKB-UniRule"/>
</dbReference>
<dbReference type="InterPro" id="IPR017665">
    <property type="entry name" value="Guanylate_kinase"/>
</dbReference>
<dbReference type="RefSeq" id="WP_288183638.1">
    <property type="nucleotide sequence ID" value="NZ_LT608335.1"/>
</dbReference>
<dbReference type="Pfam" id="PF00625">
    <property type="entry name" value="Guanylate_kin"/>
    <property type="match status" value="1"/>
</dbReference>
<dbReference type="EC" id="2.7.4.8" evidence="4 13"/>
<protein>
    <recommendedName>
        <fullName evidence="5 13">Guanylate kinase</fullName>
        <ecNumber evidence="4 13">2.7.4.8</ecNumber>
    </recommendedName>
    <alternativeName>
        <fullName evidence="11 13">GMP kinase</fullName>
    </alternativeName>
</protein>
<comment type="function">
    <text evidence="1 13">Essential for recycling GMP and indirectly, cGMP.</text>
</comment>
<evidence type="ECO:0000256" key="3">
    <source>
        <dbReference type="ARBA" id="ARBA00005790"/>
    </source>
</evidence>
<evidence type="ECO:0000256" key="7">
    <source>
        <dbReference type="ARBA" id="ARBA00022679"/>
    </source>
</evidence>
<evidence type="ECO:0000313" key="15">
    <source>
        <dbReference type="EMBL" id="SCM80041.1"/>
    </source>
</evidence>
<evidence type="ECO:0000256" key="12">
    <source>
        <dbReference type="ARBA" id="ARBA00048594"/>
    </source>
</evidence>
<dbReference type="PROSITE" id="PS50052">
    <property type="entry name" value="GUANYLATE_KINASE_2"/>
    <property type="match status" value="1"/>
</dbReference>
<evidence type="ECO:0000256" key="2">
    <source>
        <dbReference type="ARBA" id="ARBA00004496"/>
    </source>
</evidence>
<evidence type="ECO:0000256" key="10">
    <source>
        <dbReference type="ARBA" id="ARBA00022840"/>
    </source>
</evidence>
<keyword evidence="8 13" id="KW-0547">Nucleotide-binding</keyword>
<dbReference type="GO" id="GO:0005829">
    <property type="term" value="C:cytosol"/>
    <property type="evidence" value="ECO:0007669"/>
    <property type="project" value="TreeGrafter"/>
</dbReference>
<dbReference type="InterPro" id="IPR008145">
    <property type="entry name" value="GK/Ca_channel_bsu"/>
</dbReference>
<dbReference type="PANTHER" id="PTHR23117:SF13">
    <property type="entry name" value="GUANYLATE KINASE"/>
    <property type="match status" value="1"/>
</dbReference>
<evidence type="ECO:0000256" key="13">
    <source>
        <dbReference type="HAMAP-Rule" id="MF_00328"/>
    </source>
</evidence>
<dbReference type="InterPro" id="IPR020590">
    <property type="entry name" value="Guanylate_kinase_CS"/>
</dbReference>
<keyword evidence="10 13" id="KW-0067">ATP-binding</keyword>
<comment type="similarity">
    <text evidence="3 13">Belongs to the guanylate kinase family.</text>
</comment>
<dbReference type="SUPFAM" id="SSF52540">
    <property type="entry name" value="P-loop containing nucleoside triphosphate hydrolases"/>
    <property type="match status" value="1"/>
</dbReference>
<reference evidence="15" key="1">
    <citation type="submission" date="2016-08" db="EMBL/GenBank/DDBJ databases">
        <authorList>
            <person name="Seilhamer J.J."/>
        </authorList>
    </citation>
    <scope>NUCLEOTIDE SEQUENCE</scope>
    <source>
        <strain evidence="15">86</strain>
    </source>
</reference>
<dbReference type="HAMAP" id="MF_00328">
    <property type="entry name" value="Guanylate_kinase"/>
    <property type="match status" value="1"/>
</dbReference>
<evidence type="ECO:0000256" key="9">
    <source>
        <dbReference type="ARBA" id="ARBA00022777"/>
    </source>
</evidence>
<comment type="subcellular location">
    <subcellularLocation>
        <location evidence="2 13">Cytoplasm</location>
    </subcellularLocation>
</comment>
<dbReference type="InterPro" id="IPR027417">
    <property type="entry name" value="P-loop_NTPase"/>
</dbReference>
<evidence type="ECO:0000256" key="4">
    <source>
        <dbReference type="ARBA" id="ARBA00012961"/>
    </source>
</evidence>
<dbReference type="GO" id="GO:0005524">
    <property type="term" value="F:ATP binding"/>
    <property type="evidence" value="ECO:0007669"/>
    <property type="project" value="UniProtKB-UniRule"/>
</dbReference>
<name>A0A212LRD7_9FIRM</name>
<dbReference type="AlphaFoldDB" id="A0A212LRD7"/>
<dbReference type="FunFam" id="3.30.63.10:FF:000005">
    <property type="entry name" value="Guanylate kinase"/>
    <property type="match status" value="1"/>
</dbReference>
<comment type="catalytic activity">
    <reaction evidence="12 13">
        <text>GMP + ATP = GDP + ADP</text>
        <dbReference type="Rhea" id="RHEA:20780"/>
        <dbReference type="ChEBI" id="CHEBI:30616"/>
        <dbReference type="ChEBI" id="CHEBI:58115"/>
        <dbReference type="ChEBI" id="CHEBI:58189"/>
        <dbReference type="ChEBI" id="CHEBI:456216"/>
        <dbReference type="EC" id="2.7.4.8"/>
    </reaction>
</comment>
<sequence>MPQQGILLVVSGPSGTGKGTICRELLRSNPQLKYSISATTRQPRTGEADGVNYLFVAKNHFQTMIENDDLLEWAEVYGNFYGTPRHYVLEQLKNGYDVVLEIDTQGAMKIKEKFPEGVYIYIIPPSLDELADRIHKRGTDSLEVIKKRLHCASAELAQAHNYHYIVVNDQVAAAVQRVETIIAAEKHRAERNTDLIDSLCQARCN</sequence>
<keyword evidence="9 13" id="KW-0418">Kinase</keyword>
<keyword evidence="6 13" id="KW-0963">Cytoplasm</keyword>
<accession>A0A212LRD7</accession>
<dbReference type="Gene3D" id="3.40.50.300">
    <property type="entry name" value="P-loop containing nucleotide triphosphate hydrolases"/>
    <property type="match status" value="1"/>
</dbReference>
<evidence type="ECO:0000256" key="11">
    <source>
        <dbReference type="ARBA" id="ARBA00030128"/>
    </source>
</evidence>
<dbReference type="SMART" id="SM00072">
    <property type="entry name" value="GuKc"/>
    <property type="match status" value="1"/>
</dbReference>
<dbReference type="PROSITE" id="PS00856">
    <property type="entry name" value="GUANYLATE_KINASE_1"/>
    <property type="match status" value="1"/>
</dbReference>
<proteinExistence type="inferred from homology"/>
<evidence type="ECO:0000256" key="8">
    <source>
        <dbReference type="ARBA" id="ARBA00022741"/>
    </source>
</evidence>
<gene>
    <name evidence="13 15" type="primary">gmk</name>
    <name evidence="15" type="ORF">KL86SPO_30219</name>
</gene>
<dbReference type="Gene3D" id="3.30.63.10">
    <property type="entry name" value="Guanylate Kinase phosphate binding domain"/>
    <property type="match status" value="1"/>
</dbReference>
<feature type="domain" description="Guanylate kinase-like" evidence="14">
    <location>
        <begin position="5"/>
        <end position="183"/>
    </location>
</feature>
<organism evidence="15">
    <name type="scientific">uncultured Sporomusa sp</name>
    <dbReference type="NCBI Taxonomy" id="307249"/>
    <lineage>
        <taxon>Bacteria</taxon>
        <taxon>Bacillati</taxon>
        <taxon>Bacillota</taxon>
        <taxon>Negativicutes</taxon>
        <taxon>Selenomonadales</taxon>
        <taxon>Sporomusaceae</taxon>
        <taxon>Sporomusa</taxon>
        <taxon>environmental samples</taxon>
    </lineage>
</organism>